<evidence type="ECO:0000256" key="1">
    <source>
        <dbReference type="ARBA" id="ARBA00004613"/>
    </source>
</evidence>
<dbReference type="Proteomes" id="UP000481360">
    <property type="component" value="Unassembled WGS sequence"/>
</dbReference>
<dbReference type="GO" id="GO:0005975">
    <property type="term" value="P:carbohydrate metabolic process"/>
    <property type="evidence" value="ECO:0007669"/>
    <property type="project" value="UniProtKB-ARBA"/>
</dbReference>
<keyword evidence="2" id="KW-0964">Secreted</keyword>
<accession>A0A7C9VM32</accession>
<dbReference type="InterPro" id="IPR013783">
    <property type="entry name" value="Ig-like_fold"/>
</dbReference>
<evidence type="ECO:0000313" key="6">
    <source>
        <dbReference type="EMBL" id="NGY58933.1"/>
    </source>
</evidence>
<evidence type="ECO:0000313" key="7">
    <source>
        <dbReference type="Proteomes" id="UP000481360"/>
    </source>
</evidence>
<evidence type="ECO:0000259" key="5">
    <source>
        <dbReference type="Pfam" id="PF17210"/>
    </source>
</evidence>
<keyword evidence="7" id="KW-1185">Reference proteome</keyword>
<comment type="caution">
    <text evidence="6">The sequence shown here is derived from an EMBL/GenBank/DDBJ whole genome shotgun (WGS) entry which is preliminary data.</text>
</comment>
<proteinExistence type="predicted"/>
<evidence type="ECO:0000256" key="3">
    <source>
        <dbReference type="ARBA" id="ARBA00022729"/>
    </source>
</evidence>
<protein>
    <recommendedName>
        <fullName evidence="5">SD-repeat containing protein B domain-containing protein</fullName>
    </recommendedName>
</protein>
<organism evidence="6 7">
    <name type="scientific">Lentzea alba</name>
    <dbReference type="NCBI Taxonomy" id="2714351"/>
    <lineage>
        <taxon>Bacteria</taxon>
        <taxon>Bacillati</taxon>
        <taxon>Actinomycetota</taxon>
        <taxon>Actinomycetes</taxon>
        <taxon>Pseudonocardiales</taxon>
        <taxon>Pseudonocardiaceae</taxon>
        <taxon>Lentzea</taxon>
    </lineage>
</organism>
<sequence length="745" mass="79614">MKPTRVLAALAAAAIPVIGLTTPAAATTPCWGNGDDMVNSSCGRNTYIIDPGIHTELTPQNIRDAEGYYVGRGFNRNFLWYAPTGLRQFHTNAEQWSGCDVDMPQDVPCTPGQEHYRAVVDAFSERPVVLHSMTYGGSFIGLACGNFSLDKSGKPVPVISGHKYHDANRNGVRDAGEPGLAGWTVTLHRDRSDAGQGTGAVATTTTDGNGYYEFRLDGHLPGDYALTEESRDGWTRTSGPERHTLNVAPNIGDARFDGRDFGNVETKADAVKVAFDVVDPPTEMTADTEHTLRVRALLENRGPAPIIEVQDAISASGPPDCSFTTPPPATRQLVLGRPVEVIFEVAVTCLDPSFHPLSFENTLTITTPGVTDPDPASNHRTTSATIAVIDEANVGIDSTQLDCASRTYVRDQFECTATTVAINRGDHGPANTDVALGLTGPADCTLTPTTATTHEVSISSPVTVSSKWNVTCANRSYHDFTASSKAVLDHLHVIDPDPANNDGSATDRVEVFERVDLSVSDIRLTCTERQYRTQDFACTTTTTVSNAGPADAVHTLTTVSLGAPADCTVSPNTGQQQTHVLGVGTTATFTKDWTVSCTENRRHLLTTTAVIAADEPHPEDTDRANDVRSISWVPPDVKPRSFPSSINLKKEGVIPVAILSTAEFDAVASVDRTSLTFGATGLEQSLIRCGSPGEDVDDDGRADLVCQFDATRTGLTCGMTSATLMGRTVDGRRFEGQDDIKLTGC</sequence>
<evidence type="ECO:0000256" key="2">
    <source>
        <dbReference type="ARBA" id="ARBA00022525"/>
    </source>
</evidence>
<feature type="domain" description="SD-repeat containing protein B" evidence="5">
    <location>
        <begin position="164"/>
        <end position="238"/>
    </location>
</feature>
<dbReference type="AlphaFoldDB" id="A0A7C9VM32"/>
<dbReference type="InterPro" id="IPR033764">
    <property type="entry name" value="Sdr_B"/>
</dbReference>
<comment type="subcellular location">
    <subcellularLocation>
        <location evidence="1">Secreted</location>
    </subcellularLocation>
</comment>
<dbReference type="EMBL" id="JAAMPJ010000002">
    <property type="protein sequence ID" value="NGY58933.1"/>
    <property type="molecule type" value="Genomic_DNA"/>
</dbReference>
<feature type="chain" id="PRO_5038561950" description="SD-repeat containing protein B domain-containing protein" evidence="4">
    <location>
        <begin position="27"/>
        <end position="745"/>
    </location>
</feature>
<dbReference type="Gene3D" id="2.60.40.10">
    <property type="entry name" value="Immunoglobulins"/>
    <property type="match status" value="1"/>
</dbReference>
<gene>
    <name evidence="6" type="ORF">G7043_08340</name>
</gene>
<name>A0A7C9VM32_9PSEU</name>
<dbReference type="RefSeq" id="WP_166045024.1">
    <property type="nucleotide sequence ID" value="NZ_JAAMPJ010000002.1"/>
</dbReference>
<feature type="signal peptide" evidence="4">
    <location>
        <begin position="1"/>
        <end position="26"/>
    </location>
</feature>
<dbReference type="Pfam" id="PF17210">
    <property type="entry name" value="SdrD_B"/>
    <property type="match status" value="1"/>
</dbReference>
<reference evidence="6 7" key="1">
    <citation type="submission" date="2020-03" db="EMBL/GenBank/DDBJ databases">
        <title>Isolation and identification of active actinomycetes.</title>
        <authorList>
            <person name="Sun X."/>
        </authorList>
    </citation>
    <scope>NUCLEOTIDE SEQUENCE [LARGE SCALE GENOMIC DNA]</scope>
    <source>
        <strain evidence="6 7">NEAU-D13</strain>
    </source>
</reference>
<evidence type="ECO:0000256" key="4">
    <source>
        <dbReference type="SAM" id="SignalP"/>
    </source>
</evidence>
<dbReference type="SUPFAM" id="SSF117074">
    <property type="entry name" value="Hypothetical protein PA1324"/>
    <property type="match status" value="1"/>
</dbReference>
<dbReference type="GO" id="GO:0005576">
    <property type="term" value="C:extracellular region"/>
    <property type="evidence" value="ECO:0007669"/>
    <property type="project" value="UniProtKB-SubCell"/>
</dbReference>
<keyword evidence="3 4" id="KW-0732">Signal</keyword>